<dbReference type="Proteomes" id="UP000681720">
    <property type="component" value="Unassembled WGS sequence"/>
</dbReference>
<proteinExistence type="predicted"/>
<evidence type="ECO:0000313" key="2">
    <source>
        <dbReference type="EMBL" id="CAF4328611.1"/>
    </source>
</evidence>
<reference evidence="2" key="1">
    <citation type="submission" date="2021-02" db="EMBL/GenBank/DDBJ databases">
        <authorList>
            <person name="Nowell W R."/>
        </authorList>
    </citation>
    <scope>NUCLEOTIDE SEQUENCE</scope>
</reference>
<sequence>ISCPYLKELTITSYRNIPQYERYIVPLLQRLPTIEYLTLLLAVGVESFLPRRFIDGYDLQRDIISHMPHLRQFYIHIRSIVVSVPH</sequence>
<feature type="non-terminal residue" evidence="2">
    <location>
        <position position="86"/>
    </location>
</feature>
<comment type="caution">
    <text evidence="2">The sequence shown here is derived from an EMBL/GenBank/DDBJ whole genome shotgun (WGS) entry which is preliminary data.</text>
</comment>
<dbReference type="Proteomes" id="UP000681967">
    <property type="component" value="Unassembled WGS sequence"/>
</dbReference>
<organism evidence="2 3">
    <name type="scientific">Rotaria magnacalcarata</name>
    <dbReference type="NCBI Taxonomy" id="392030"/>
    <lineage>
        <taxon>Eukaryota</taxon>
        <taxon>Metazoa</taxon>
        <taxon>Spiralia</taxon>
        <taxon>Gnathifera</taxon>
        <taxon>Rotifera</taxon>
        <taxon>Eurotatoria</taxon>
        <taxon>Bdelloidea</taxon>
        <taxon>Philodinida</taxon>
        <taxon>Philodinidae</taxon>
        <taxon>Rotaria</taxon>
    </lineage>
</organism>
<dbReference type="EMBL" id="CAJOBJ010041470">
    <property type="protein sequence ID" value="CAF4328611.1"/>
    <property type="molecule type" value="Genomic_DNA"/>
</dbReference>
<gene>
    <name evidence="1" type="ORF">BYL167_LOCUS23721</name>
    <name evidence="2" type="ORF">GIL414_LOCUS27021</name>
</gene>
<protein>
    <submittedName>
        <fullName evidence="2">Uncharacterized protein</fullName>
    </submittedName>
</protein>
<evidence type="ECO:0000313" key="3">
    <source>
        <dbReference type="Proteomes" id="UP000681720"/>
    </source>
</evidence>
<dbReference type="EMBL" id="CAJOBH010018011">
    <property type="protein sequence ID" value="CAF4202954.1"/>
    <property type="molecule type" value="Genomic_DNA"/>
</dbReference>
<name>A0A8S2U7W4_9BILA</name>
<evidence type="ECO:0000313" key="1">
    <source>
        <dbReference type="EMBL" id="CAF4202954.1"/>
    </source>
</evidence>
<accession>A0A8S2U7W4</accession>
<feature type="non-terminal residue" evidence="2">
    <location>
        <position position="1"/>
    </location>
</feature>
<dbReference type="AlphaFoldDB" id="A0A8S2U7W4"/>